<accession>A0A653DB68</accession>
<evidence type="ECO:0000313" key="1">
    <source>
        <dbReference type="EMBL" id="VEN56597.1"/>
    </source>
</evidence>
<dbReference type="EMBL" id="CAACVG010010782">
    <property type="protein sequence ID" value="VEN56597.1"/>
    <property type="molecule type" value="Genomic_DNA"/>
</dbReference>
<proteinExistence type="predicted"/>
<organism evidence="1 2">
    <name type="scientific">Callosobruchus maculatus</name>
    <name type="common">Southern cowpea weevil</name>
    <name type="synonym">Pulse bruchid</name>
    <dbReference type="NCBI Taxonomy" id="64391"/>
    <lineage>
        <taxon>Eukaryota</taxon>
        <taxon>Metazoa</taxon>
        <taxon>Ecdysozoa</taxon>
        <taxon>Arthropoda</taxon>
        <taxon>Hexapoda</taxon>
        <taxon>Insecta</taxon>
        <taxon>Pterygota</taxon>
        <taxon>Neoptera</taxon>
        <taxon>Endopterygota</taxon>
        <taxon>Coleoptera</taxon>
        <taxon>Polyphaga</taxon>
        <taxon>Cucujiformia</taxon>
        <taxon>Chrysomeloidea</taxon>
        <taxon>Chrysomelidae</taxon>
        <taxon>Bruchinae</taxon>
        <taxon>Bruchini</taxon>
        <taxon>Callosobruchus</taxon>
    </lineage>
</organism>
<protein>
    <submittedName>
        <fullName evidence="1">Uncharacterized protein</fullName>
    </submittedName>
</protein>
<sequence>MASHYIQTMFYSIFKRLTLISSHWNTNILEISPNYVFRVLSCSNR</sequence>
<name>A0A653DB68_CALMS</name>
<dbReference type="Proteomes" id="UP000410492">
    <property type="component" value="Unassembled WGS sequence"/>
</dbReference>
<dbReference type="AlphaFoldDB" id="A0A653DB68"/>
<gene>
    <name evidence="1" type="ORF">CALMAC_LOCUS15458</name>
</gene>
<reference evidence="1 2" key="1">
    <citation type="submission" date="2019-01" db="EMBL/GenBank/DDBJ databases">
        <authorList>
            <person name="Sayadi A."/>
        </authorList>
    </citation>
    <scope>NUCLEOTIDE SEQUENCE [LARGE SCALE GENOMIC DNA]</scope>
</reference>
<evidence type="ECO:0000313" key="2">
    <source>
        <dbReference type="Proteomes" id="UP000410492"/>
    </source>
</evidence>
<keyword evidence="2" id="KW-1185">Reference proteome</keyword>